<keyword evidence="2" id="KW-1185">Reference proteome</keyword>
<dbReference type="Proteomes" id="UP000596248">
    <property type="component" value="Chromosome"/>
</dbReference>
<dbReference type="RefSeq" id="WP_203353072.1">
    <property type="nucleotide sequence ID" value="NZ_CP069127.1"/>
</dbReference>
<name>A0ABX7FIE7_BRECH</name>
<organism evidence="1 2">
    <name type="scientific">Brevibacillus choshinensis</name>
    <dbReference type="NCBI Taxonomy" id="54911"/>
    <lineage>
        <taxon>Bacteria</taxon>
        <taxon>Bacillati</taxon>
        <taxon>Bacillota</taxon>
        <taxon>Bacilli</taxon>
        <taxon>Bacillales</taxon>
        <taxon>Paenibacillaceae</taxon>
        <taxon>Brevibacillus</taxon>
    </lineage>
</organism>
<accession>A0ABX7FIE7</accession>
<sequence length="84" mass="9860">MPKGFETITTHPKSLVIEDMTEEVNYGDKVVVMDLRTGEQFEVPVESYYQHEFMAPMEKILIGKKEGTRFNLNDFEYEILKILK</sequence>
<evidence type="ECO:0000313" key="2">
    <source>
        <dbReference type="Proteomes" id="UP000596248"/>
    </source>
</evidence>
<evidence type="ECO:0000313" key="1">
    <source>
        <dbReference type="EMBL" id="QRG66003.1"/>
    </source>
</evidence>
<dbReference type="EMBL" id="CP069127">
    <property type="protein sequence ID" value="QRG66003.1"/>
    <property type="molecule type" value="Genomic_DNA"/>
</dbReference>
<protein>
    <submittedName>
        <fullName evidence="1">Uncharacterized protein</fullName>
    </submittedName>
</protein>
<gene>
    <name evidence="1" type="ORF">JNE38_20820</name>
</gene>
<reference evidence="1 2" key="1">
    <citation type="submission" date="2021-01" db="EMBL/GenBank/DDBJ databases">
        <title>Identification of strong promoters based on the transcriptome of Brevibacillus choshinensis.</title>
        <authorList>
            <person name="Yao D."/>
            <person name="Zhang K."/>
            <person name="Wu J."/>
        </authorList>
    </citation>
    <scope>NUCLEOTIDE SEQUENCE [LARGE SCALE GENOMIC DNA]</scope>
    <source>
        <strain evidence="1 2">HPD31-SP3</strain>
    </source>
</reference>
<proteinExistence type="predicted"/>